<dbReference type="STRING" id="571915.CMUST_10230"/>
<dbReference type="AlphaFoldDB" id="A0A0G3H5F2"/>
<dbReference type="InterPro" id="IPR003772">
    <property type="entry name" value="YceD"/>
</dbReference>
<gene>
    <name evidence="2" type="ORF">CMUST_10230</name>
</gene>
<evidence type="ECO:0000313" key="2">
    <source>
        <dbReference type="EMBL" id="AKK06362.1"/>
    </source>
</evidence>
<dbReference type="RefSeq" id="WP_047262404.1">
    <property type="nucleotide sequence ID" value="NZ_CP011542.1"/>
</dbReference>
<evidence type="ECO:0000256" key="1">
    <source>
        <dbReference type="SAM" id="MobiDB-lite"/>
    </source>
</evidence>
<reference evidence="2 3" key="1">
    <citation type="journal article" date="2015" name="Genome Announc.">
        <title>Complete Genome Sequence of the Type Strain Corynebacterium mustelae DSM 45274, Isolated from Various Tissues of a Male Ferret with Lethal Sepsis.</title>
        <authorList>
            <person name="Ruckert C."/>
            <person name="Eimer J."/>
            <person name="Winkler A."/>
            <person name="Tauch A."/>
        </authorList>
    </citation>
    <scope>NUCLEOTIDE SEQUENCE [LARGE SCALE GENOMIC DNA]</scope>
    <source>
        <strain evidence="2 3">DSM 45274</strain>
    </source>
</reference>
<dbReference type="OrthoDB" id="9790372at2"/>
<name>A0A0G3H5F2_9CORY</name>
<accession>A0A0G3H5F2</accession>
<dbReference type="Proteomes" id="UP000035199">
    <property type="component" value="Chromosome"/>
</dbReference>
<dbReference type="PATRIC" id="fig|571915.4.peg.2171"/>
<organism evidence="2 3">
    <name type="scientific">Corynebacterium mustelae</name>
    <dbReference type="NCBI Taxonomy" id="571915"/>
    <lineage>
        <taxon>Bacteria</taxon>
        <taxon>Bacillati</taxon>
        <taxon>Actinomycetota</taxon>
        <taxon>Actinomycetes</taxon>
        <taxon>Mycobacteriales</taxon>
        <taxon>Corynebacteriaceae</taxon>
        <taxon>Corynebacterium</taxon>
    </lineage>
</organism>
<proteinExistence type="predicted"/>
<evidence type="ECO:0000313" key="3">
    <source>
        <dbReference type="Proteomes" id="UP000035199"/>
    </source>
</evidence>
<sequence length="176" mass="19104">MNTTKKSPFVFYVADVIRNGITDYRTQTGLSPTRIGPAMIAIPEGGEVTVSATLNPLGEAVMVDADISAKLQGECVRCLAPLTPQSDLHVTQVFALTEDFIQGDEAEDEDDELPLVEKDHIDLLQTVLDEAGMTLPFNPVCPDGCTNEDTPAPDGESEKAQEEKVDPRWAGLEKFL</sequence>
<dbReference type="KEGG" id="cmv:CMUST_10230"/>
<protein>
    <submittedName>
        <fullName evidence="2">Putative metal-binding protein</fullName>
    </submittedName>
</protein>
<keyword evidence="3" id="KW-1185">Reference proteome</keyword>
<dbReference type="EMBL" id="CP011542">
    <property type="protein sequence ID" value="AKK06362.1"/>
    <property type="molecule type" value="Genomic_DNA"/>
</dbReference>
<feature type="compositionally biased region" description="Basic and acidic residues" evidence="1">
    <location>
        <begin position="156"/>
        <end position="167"/>
    </location>
</feature>
<dbReference type="Pfam" id="PF02620">
    <property type="entry name" value="YceD"/>
    <property type="match status" value="1"/>
</dbReference>
<reference evidence="3" key="2">
    <citation type="submission" date="2015-05" db="EMBL/GenBank/DDBJ databases">
        <title>Complete genome sequence of Corynebacterium mustelae DSM 45274, isolated from various tissues of a male ferret with lethal sepsis.</title>
        <authorList>
            <person name="Ruckert C."/>
            <person name="Albersmeier A."/>
            <person name="Winkler A."/>
            <person name="Tauch A."/>
        </authorList>
    </citation>
    <scope>NUCLEOTIDE SEQUENCE [LARGE SCALE GENOMIC DNA]</scope>
    <source>
        <strain evidence="3">DSM 45274</strain>
    </source>
</reference>
<feature type="region of interest" description="Disordered" evidence="1">
    <location>
        <begin position="141"/>
        <end position="167"/>
    </location>
</feature>